<evidence type="ECO:0000256" key="8">
    <source>
        <dbReference type="ARBA" id="ARBA00023180"/>
    </source>
</evidence>
<evidence type="ECO:0000313" key="13">
    <source>
        <dbReference type="EMBL" id="CAH3198864.1"/>
    </source>
</evidence>
<comment type="subcellular location">
    <subcellularLocation>
        <location evidence="1">Cell membrane</location>
        <topology evidence="1">Multi-pass membrane protein</topology>
    </subcellularLocation>
</comment>
<dbReference type="PROSITE" id="PS50262">
    <property type="entry name" value="G_PROTEIN_RECEP_F1_2"/>
    <property type="match status" value="1"/>
</dbReference>
<feature type="transmembrane region" description="Helical" evidence="11">
    <location>
        <begin position="256"/>
        <end position="278"/>
    </location>
</feature>
<evidence type="ECO:0000256" key="9">
    <source>
        <dbReference type="ARBA" id="ARBA00023224"/>
    </source>
</evidence>
<dbReference type="PROSITE" id="PS00237">
    <property type="entry name" value="G_PROTEIN_RECEP_F1_1"/>
    <property type="match status" value="1"/>
</dbReference>
<keyword evidence="6 11" id="KW-0472">Membrane</keyword>
<comment type="similarity">
    <text evidence="10">Belongs to the G-protein coupled receptor 1 family.</text>
</comment>
<evidence type="ECO:0000256" key="10">
    <source>
        <dbReference type="RuleBase" id="RU000688"/>
    </source>
</evidence>
<keyword evidence="2" id="KW-1003">Cell membrane</keyword>
<feature type="domain" description="G-protein coupled receptors family 1 profile" evidence="12">
    <location>
        <begin position="43"/>
        <end position="276"/>
    </location>
</feature>
<accession>A0ABN8T3I9</accession>
<evidence type="ECO:0000256" key="2">
    <source>
        <dbReference type="ARBA" id="ARBA00022475"/>
    </source>
</evidence>
<dbReference type="InterPro" id="IPR017452">
    <property type="entry name" value="GPCR_Rhodpsn_7TM"/>
</dbReference>
<sequence length="329" mass="37106">MEDMDTSATDRQEGKEPVTGEAFAVLVFITVASIITCPLTTILNVLIIICVKTKSALRTQSNITLACLAITDVVMGAIGQPVFISWLIARGQGDDALWQTLLCQFIFKLLTLSSLLHMVMINLERYIAIKHTLQYTSIVTEARLIYLSVFLWIMALVLILLISFSSITRTISVITALAIIVFCQVVLYREARRHEKEIANQHHVSAEVKQKKLKEKKALKTTTTVLFFLMLSFLPLLFVGLLKSNDVVKSVNLQDILTFTVILTITANSLVNPIIYCVRLRQFRVAFIELIFGKSHTQAEDIEKRAFRVSNRVAPLENEQSQCRTGNWE</sequence>
<keyword evidence="14" id="KW-1185">Reference proteome</keyword>
<dbReference type="Proteomes" id="UP001159427">
    <property type="component" value="Unassembled WGS sequence"/>
</dbReference>
<evidence type="ECO:0000256" key="4">
    <source>
        <dbReference type="ARBA" id="ARBA00022989"/>
    </source>
</evidence>
<dbReference type="Gene3D" id="1.20.1070.10">
    <property type="entry name" value="Rhodopsin 7-helix transmembrane proteins"/>
    <property type="match status" value="2"/>
</dbReference>
<feature type="transmembrane region" description="Helical" evidence="11">
    <location>
        <begin position="23"/>
        <end position="51"/>
    </location>
</feature>
<dbReference type="SUPFAM" id="SSF81321">
    <property type="entry name" value="Family A G protein-coupled receptor-like"/>
    <property type="match status" value="1"/>
</dbReference>
<evidence type="ECO:0000256" key="6">
    <source>
        <dbReference type="ARBA" id="ARBA00023136"/>
    </source>
</evidence>
<dbReference type="Pfam" id="PF00001">
    <property type="entry name" value="7tm_1"/>
    <property type="match status" value="2"/>
</dbReference>
<keyword evidence="8" id="KW-0325">Glycoprotein</keyword>
<evidence type="ECO:0000313" key="14">
    <source>
        <dbReference type="Proteomes" id="UP001159427"/>
    </source>
</evidence>
<feature type="transmembrane region" description="Helical" evidence="11">
    <location>
        <begin position="63"/>
        <end position="84"/>
    </location>
</feature>
<dbReference type="PRINTS" id="PR00237">
    <property type="entry name" value="GPCRRHODOPSN"/>
</dbReference>
<keyword evidence="7 10" id="KW-0675">Receptor</keyword>
<keyword evidence="4 11" id="KW-1133">Transmembrane helix</keyword>
<feature type="transmembrane region" description="Helical" evidence="11">
    <location>
        <begin position="144"/>
        <end position="164"/>
    </location>
</feature>
<feature type="transmembrane region" description="Helical" evidence="11">
    <location>
        <begin position="96"/>
        <end position="123"/>
    </location>
</feature>
<evidence type="ECO:0000259" key="12">
    <source>
        <dbReference type="PROSITE" id="PS50262"/>
    </source>
</evidence>
<evidence type="ECO:0000256" key="7">
    <source>
        <dbReference type="ARBA" id="ARBA00023170"/>
    </source>
</evidence>
<name>A0ABN8T3I9_9CNID</name>
<dbReference type="InterPro" id="IPR000276">
    <property type="entry name" value="GPCR_Rhodpsn"/>
</dbReference>
<organism evidence="13 14">
    <name type="scientific">Porites evermanni</name>
    <dbReference type="NCBI Taxonomy" id="104178"/>
    <lineage>
        <taxon>Eukaryota</taxon>
        <taxon>Metazoa</taxon>
        <taxon>Cnidaria</taxon>
        <taxon>Anthozoa</taxon>
        <taxon>Hexacorallia</taxon>
        <taxon>Scleractinia</taxon>
        <taxon>Fungiina</taxon>
        <taxon>Poritidae</taxon>
        <taxon>Porites</taxon>
    </lineage>
</organism>
<dbReference type="EMBL" id="CALNXI010006062">
    <property type="protein sequence ID" value="CAH3198864.1"/>
    <property type="molecule type" value="Genomic_DNA"/>
</dbReference>
<protein>
    <recommendedName>
        <fullName evidence="12">G-protein coupled receptors family 1 profile domain-containing protein</fullName>
    </recommendedName>
</protein>
<proteinExistence type="inferred from homology"/>
<dbReference type="CDD" id="cd00637">
    <property type="entry name" value="7tm_classA_rhodopsin-like"/>
    <property type="match status" value="1"/>
</dbReference>
<evidence type="ECO:0000256" key="11">
    <source>
        <dbReference type="SAM" id="Phobius"/>
    </source>
</evidence>
<evidence type="ECO:0000256" key="1">
    <source>
        <dbReference type="ARBA" id="ARBA00004651"/>
    </source>
</evidence>
<feature type="transmembrane region" description="Helical" evidence="11">
    <location>
        <begin position="218"/>
        <end position="241"/>
    </location>
</feature>
<keyword evidence="5 10" id="KW-0297">G-protein coupled receptor</keyword>
<evidence type="ECO:0000256" key="3">
    <source>
        <dbReference type="ARBA" id="ARBA00022692"/>
    </source>
</evidence>
<dbReference type="PANTHER" id="PTHR24246">
    <property type="entry name" value="OLFACTORY RECEPTOR AND ADENOSINE RECEPTOR"/>
    <property type="match status" value="1"/>
</dbReference>
<keyword evidence="9 10" id="KW-0807">Transducer</keyword>
<comment type="caution">
    <text evidence="13">The sequence shown here is derived from an EMBL/GenBank/DDBJ whole genome shotgun (WGS) entry which is preliminary data.</text>
</comment>
<gene>
    <name evidence="13" type="ORF">PEVE_00037242</name>
</gene>
<keyword evidence="3 10" id="KW-0812">Transmembrane</keyword>
<evidence type="ECO:0000256" key="5">
    <source>
        <dbReference type="ARBA" id="ARBA00023040"/>
    </source>
</evidence>
<dbReference type="PANTHER" id="PTHR24246:SF27">
    <property type="entry name" value="ADENOSINE RECEPTOR, ISOFORM A"/>
    <property type="match status" value="1"/>
</dbReference>
<dbReference type="SMART" id="SM01381">
    <property type="entry name" value="7TM_GPCR_Srsx"/>
    <property type="match status" value="1"/>
</dbReference>
<feature type="transmembrane region" description="Helical" evidence="11">
    <location>
        <begin position="170"/>
        <end position="188"/>
    </location>
</feature>
<reference evidence="13 14" key="1">
    <citation type="submission" date="2022-05" db="EMBL/GenBank/DDBJ databases">
        <authorList>
            <consortium name="Genoscope - CEA"/>
            <person name="William W."/>
        </authorList>
    </citation>
    <scope>NUCLEOTIDE SEQUENCE [LARGE SCALE GENOMIC DNA]</scope>
</reference>